<name>A0A512C6V2_9BACT</name>
<proteinExistence type="predicted"/>
<reference evidence="1 2" key="1">
    <citation type="submission" date="2019-07" db="EMBL/GenBank/DDBJ databases">
        <title>Whole genome shotgun sequence of Cyclobacterium qasimii NBRC 106168.</title>
        <authorList>
            <person name="Hosoyama A."/>
            <person name="Uohara A."/>
            <person name="Ohji S."/>
            <person name="Ichikawa N."/>
        </authorList>
    </citation>
    <scope>NUCLEOTIDE SEQUENCE [LARGE SCALE GENOMIC DNA]</scope>
    <source>
        <strain evidence="1 2">NBRC 106168</strain>
    </source>
</reference>
<keyword evidence="2" id="KW-1185">Reference proteome</keyword>
<accession>A0A512C6V2</accession>
<comment type="caution">
    <text evidence="1">The sequence shown here is derived from an EMBL/GenBank/DDBJ whole genome shotgun (WGS) entry which is preliminary data.</text>
</comment>
<protein>
    <submittedName>
        <fullName evidence="1">Uncharacterized protein</fullName>
    </submittedName>
</protein>
<organism evidence="1 2">
    <name type="scientific">Cyclobacterium qasimii</name>
    <dbReference type="NCBI Taxonomy" id="1350429"/>
    <lineage>
        <taxon>Bacteria</taxon>
        <taxon>Pseudomonadati</taxon>
        <taxon>Bacteroidota</taxon>
        <taxon>Cytophagia</taxon>
        <taxon>Cytophagales</taxon>
        <taxon>Cyclobacteriaceae</taxon>
        <taxon>Cyclobacterium</taxon>
    </lineage>
</organism>
<sequence length="151" mass="17501">MAVFELDVLWEIFLSNVWPTAKCEKGKKIRSFFKNCDEMETSKVYLCRVERSKINGNYTVWLPEQPDDDFVDLLVDKNDLLQGELWEILLKTGAKDSNLDVSKVYFAPEGDVFVSYTSDYALGKNMEKILNKLILNPEYFTKLVHLSGFKL</sequence>
<dbReference type="Proteomes" id="UP000321301">
    <property type="component" value="Unassembled WGS sequence"/>
</dbReference>
<dbReference type="EMBL" id="BJYV01000001">
    <property type="protein sequence ID" value="GEO19941.1"/>
    <property type="molecule type" value="Genomic_DNA"/>
</dbReference>
<evidence type="ECO:0000313" key="1">
    <source>
        <dbReference type="EMBL" id="GEO19941.1"/>
    </source>
</evidence>
<dbReference type="AlphaFoldDB" id="A0A512C6V2"/>
<evidence type="ECO:0000313" key="2">
    <source>
        <dbReference type="Proteomes" id="UP000321301"/>
    </source>
</evidence>
<gene>
    <name evidence="1" type="ORF">CQA01_04750</name>
</gene>